<dbReference type="GO" id="GO:0003700">
    <property type="term" value="F:DNA-binding transcription factor activity"/>
    <property type="evidence" value="ECO:0007669"/>
    <property type="project" value="InterPro"/>
</dbReference>
<evidence type="ECO:0000256" key="6">
    <source>
        <dbReference type="SAM" id="MobiDB-lite"/>
    </source>
</evidence>
<accession>A0A9N7N6Q9</accession>
<evidence type="ECO:0000259" key="7">
    <source>
        <dbReference type="PROSITE" id="PS50811"/>
    </source>
</evidence>
<organism evidence="8 9">
    <name type="scientific">Striga hermonthica</name>
    <name type="common">Purple witchweed</name>
    <name type="synonym">Buchnera hermonthica</name>
    <dbReference type="NCBI Taxonomy" id="68872"/>
    <lineage>
        <taxon>Eukaryota</taxon>
        <taxon>Viridiplantae</taxon>
        <taxon>Streptophyta</taxon>
        <taxon>Embryophyta</taxon>
        <taxon>Tracheophyta</taxon>
        <taxon>Spermatophyta</taxon>
        <taxon>Magnoliopsida</taxon>
        <taxon>eudicotyledons</taxon>
        <taxon>Gunneridae</taxon>
        <taxon>Pentapetalae</taxon>
        <taxon>asterids</taxon>
        <taxon>lamiids</taxon>
        <taxon>Lamiales</taxon>
        <taxon>Orobanchaceae</taxon>
        <taxon>Buchnereae</taxon>
        <taxon>Striga</taxon>
    </lineage>
</organism>
<comment type="subcellular location">
    <subcellularLocation>
        <location evidence="1">Nucleus</location>
    </subcellularLocation>
</comment>
<evidence type="ECO:0000256" key="2">
    <source>
        <dbReference type="ARBA" id="ARBA00023015"/>
    </source>
</evidence>
<keyword evidence="5" id="KW-0539">Nucleus</keyword>
<sequence length="239" mass="26324">MEDHNNNNFLGDLTDIIRASGASPPDKWQFPTSNQTEIHQNEPGRDDFGDPFTHFEDLLLHESETRAMPGFFPDKLGFLDDSISTLGFASSVVTVAVDVAGLNNNNNIIISNNNNDENKIISNMNIGQGISLDEEEMKRPNCYFSRMIQISPAGTLPCESPAAGLDCRNSVASKNAAHMQISSPRNTGIKRRKSQVKKVVCVPAPTPVNSRPSGEIVPSDLWAWRKYGQKPIKGSPYPR</sequence>
<evidence type="ECO:0000256" key="3">
    <source>
        <dbReference type="ARBA" id="ARBA00023125"/>
    </source>
</evidence>
<keyword evidence="3" id="KW-0238">DNA-binding</keyword>
<dbReference type="EMBL" id="CACSLK010024540">
    <property type="protein sequence ID" value="CAA0823781.1"/>
    <property type="molecule type" value="Genomic_DNA"/>
</dbReference>
<dbReference type="PANTHER" id="PTHR32096">
    <property type="entry name" value="WRKY TRANSCRIPTION FACTOR 30-RELATED-RELATED"/>
    <property type="match status" value="1"/>
</dbReference>
<feature type="region of interest" description="Disordered" evidence="6">
    <location>
        <begin position="21"/>
        <end position="45"/>
    </location>
</feature>
<dbReference type="InterPro" id="IPR003657">
    <property type="entry name" value="WRKY_dom"/>
</dbReference>
<comment type="caution">
    <text evidence="8">The sequence shown here is derived from an EMBL/GenBank/DDBJ whole genome shotgun (WGS) entry which is preliminary data.</text>
</comment>
<dbReference type="PANTHER" id="PTHR32096:SF18">
    <property type="entry name" value="DISEASE RESISTANCE PROTEIN RRS1B-RELATED"/>
    <property type="match status" value="1"/>
</dbReference>
<evidence type="ECO:0000256" key="1">
    <source>
        <dbReference type="ARBA" id="ARBA00004123"/>
    </source>
</evidence>
<dbReference type="Pfam" id="PF03106">
    <property type="entry name" value="WRKY"/>
    <property type="match status" value="1"/>
</dbReference>
<dbReference type="Proteomes" id="UP001153555">
    <property type="component" value="Unassembled WGS sequence"/>
</dbReference>
<keyword evidence="4" id="KW-0804">Transcription</keyword>
<keyword evidence="2" id="KW-0805">Transcription regulation</keyword>
<evidence type="ECO:0000256" key="4">
    <source>
        <dbReference type="ARBA" id="ARBA00023163"/>
    </source>
</evidence>
<feature type="domain" description="WRKY" evidence="7">
    <location>
        <begin position="213"/>
        <end position="239"/>
    </location>
</feature>
<evidence type="ECO:0000313" key="9">
    <source>
        <dbReference type="Proteomes" id="UP001153555"/>
    </source>
</evidence>
<dbReference type="InterPro" id="IPR036576">
    <property type="entry name" value="WRKY_dom_sf"/>
</dbReference>
<dbReference type="InterPro" id="IPR044810">
    <property type="entry name" value="WRKY_plant"/>
</dbReference>
<proteinExistence type="predicted"/>
<name>A0A9N7N6Q9_STRHE</name>
<keyword evidence="9" id="KW-1185">Reference proteome</keyword>
<protein>
    <submittedName>
        <fullName evidence="8">Probable WRKY transcription factor 14</fullName>
    </submittedName>
</protein>
<dbReference type="SUPFAM" id="SSF118290">
    <property type="entry name" value="WRKY DNA-binding domain"/>
    <property type="match status" value="1"/>
</dbReference>
<evidence type="ECO:0000313" key="8">
    <source>
        <dbReference type="EMBL" id="CAA0823781.1"/>
    </source>
</evidence>
<dbReference type="PROSITE" id="PS50811">
    <property type="entry name" value="WRKY"/>
    <property type="match status" value="1"/>
</dbReference>
<gene>
    <name evidence="8" type="ORF">SHERM_20925</name>
</gene>
<evidence type="ECO:0000256" key="5">
    <source>
        <dbReference type="ARBA" id="ARBA00023242"/>
    </source>
</evidence>
<reference evidence="8" key="1">
    <citation type="submission" date="2019-12" db="EMBL/GenBank/DDBJ databases">
        <authorList>
            <person name="Scholes J."/>
        </authorList>
    </citation>
    <scope>NUCLEOTIDE SEQUENCE</scope>
</reference>
<dbReference type="OrthoDB" id="1937086at2759"/>
<dbReference type="Gene3D" id="2.20.25.80">
    <property type="entry name" value="WRKY domain"/>
    <property type="match status" value="1"/>
</dbReference>
<dbReference type="GO" id="GO:0000976">
    <property type="term" value="F:transcription cis-regulatory region binding"/>
    <property type="evidence" value="ECO:0007669"/>
    <property type="project" value="TreeGrafter"/>
</dbReference>
<dbReference type="GO" id="GO:0005634">
    <property type="term" value="C:nucleus"/>
    <property type="evidence" value="ECO:0007669"/>
    <property type="project" value="UniProtKB-SubCell"/>
</dbReference>
<dbReference type="AlphaFoldDB" id="A0A9N7N6Q9"/>